<dbReference type="PANTHER" id="PTHR33204:SF37">
    <property type="entry name" value="HTH-TYPE TRANSCRIPTIONAL REGULATOR YODB"/>
    <property type="match status" value="1"/>
</dbReference>
<evidence type="ECO:0000256" key="2">
    <source>
        <dbReference type="ARBA" id="ARBA00023125"/>
    </source>
</evidence>
<dbReference type="InterPro" id="IPR036388">
    <property type="entry name" value="WH-like_DNA-bd_sf"/>
</dbReference>
<evidence type="ECO:0000259" key="4">
    <source>
        <dbReference type="PROSITE" id="PS51118"/>
    </source>
</evidence>
<accession>A0A6N7ZD74</accession>
<dbReference type="OrthoDB" id="9800966at2"/>
<dbReference type="EMBL" id="WMBA01000116">
    <property type="protein sequence ID" value="MTD59587.1"/>
    <property type="molecule type" value="Genomic_DNA"/>
</dbReference>
<keyword evidence="3" id="KW-0804">Transcription</keyword>
<evidence type="ECO:0000256" key="1">
    <source>
        <dbReference type="ARBA" id="ARBA00023015"/>
    </source>
</evidence>
<dbReference type="RefSeq" id="WP_154761612.1">
    <property type="nucleotide sequence ID" value="NZ_WMBA01000116.1"/>
</dbReference>
<dbReference type="Gene3D" id="1.10.10.10">
    <property type="entry name" value="Winged helix-like DNA-binding domain superfamily/Winged helix DNA-binding domain"/>
    <property type="match status" value="1"/>
</dbReference>
<feature type="domain" description="HTH hxlR-type" evidence="4">
    <location>
        <begin position="20"/>
        <end position="119"/>
    </location>
</feature>
<sequence>MASNAKRATQDEPATVLGHCPRFHAAIELIGRRWNGVILQRLLTGPLRFSEIRRGVPGLTDAMLSQRLRELEDAAVVKRIVTDQRPVQVTYALTPIGSQLSPVLTAVADWSVQWAERDERAT</sequence>
<evidence type="ECO:0000313" key="5">
    <source>
        <dbReference type="EMBL" id="MTD59587.1"/>
    </source>
</evidence>
<protein>
    <submittedName>
        <fullName evidence="5">Transcriptional regulator</fullName>
    </submittedName>
</protein>
<dbReference type="InterPro" id="IPR036390">
    <property type="entry name" value="WH_DNA-bd_sf"/>
</dbReference>
<dbReference type="SUPFAM" id="SSF46785">
    <property type="entry name" value="Winged helix' DNA-binding domain"/>
    <property type="match status" value="1"/>
</dbReference>
<evidence type="ECO:0000313" key="6">
    <source>
        <dbReference type="Proteomes" id="UP000440096"/>
    </source>
</evidence>
<dbReference type="PROSITE" id="PS51118">
    <property type="entry name" value="HTH_HXLR"/>
    <property type="match status" value="1"/>
</dbReference>
<name>A0A6N7ZD74_9PSEU</name>
<keyword evidence="6" id="KW-1185">Reference proteome</keyword>
<keyword evidence="1" id="KW-0805">Transcription regulation</keyword>
<gene>
    <name evidence="5" type="ORF">GKO32_37215</name>
</gene>
<dbReference type="PANTHER" id="PTHR33204">
    <property type="entry name" value="TRANSCRIPTIONAL REGULATOR, MARR FAMILY"/>
    <property type="match status" value="1"/>
</dbReference>
<comment type="caution">
    <text evidence="5">The sequence shown here is derived from an EMBL/GenBank/DDBJ whole genome shotgun (WGS) entry which is preliminary data.</text>
</comment>
<organism evidence="5 6">
    <name type="scientific">Amycolatopsis pithecellobii</name>
    <dbReference type="NCBI Taxonomy" id="664692"/>
    <lineage>
        <taxon>Bacteria</taxon>
        <taxon>Bacillati</taxon>
        <taxon>Actinomycetota</taxon>
        <taxon>Actinomycetes</taxon>
        <taxon>Pseudonocardiales</taxon>
        <taxon>Pseudonocardiaceae</taxon>
        <taxon>Amycolatopsis</taxon>
    </lineage>
</organism>
<proteinExistence type="predicted"/>
<reference evidence="5 6" key="1">
    <citation type="submission" date="2019-11" db="EMBL/GenBank/DDBJ databases">
        <title>Draft genome of Amycolatopsis RM579.</title>
        <authorList>
            <person name="Duangmal K."/>
            <person name="Mingma R."/>
        </authorList>
    </citation>
    <scope>NUCLEOTIDE SEQUENCE [LARGE SCALE GENOMIC DNA]</scope>
    <source>
        <strain evidence="5 6">RM579</strain>
    </source>
</reference>
<dbReference type="Pfam" id="PF01638">
    <property type="entry name" value="HxlR"/>
    <property type="match status" value="1"/>
</dbReference>
<dbReference type="AlphaFoldDB" id="A0A6N7ZD74"/>
<evidence type="ECO:0000256" key="3">
    <source>
        <dbReference type="ARBA" id="ARBA00023163"/>
    </source>
</evidence>
<keyword evidence="2" id="KW-0238">DNA-binding</keyword>
<dbReference type="GO" id="GO:0003677">
    <property type="term" value="F:DNA binding"/>
    <property type="evidence" value="ECO:0007669"/>
    <property type="project" value="UniProtKB-KW"/>
</dbReference>
<dbReference type="InterPro" id="IPR002577">
    <property type="entry name" value="HTH_HxlR"/>
</dbReference>
<dbReference type="Proteomes" id="UP000440096">
    <property type="component" value="Unassembled WGS sequence"/>
</dbReference>